<dbReference type="InterPro" id="IPR036615">
    <property type="entry name" value="Mur_ligase_C_dom_sf"/>
</dbReference>
<dbReference type="AlphaFoldDB" id="A0A942YQI1"/>
<dbReference type="InterPro" id="IPR013221">
    <property type="entry name" value="Mur_ligase_cen"/>
</dbReference>
<evidence type="ECO:0000256" key="7">
    <source>
        <dbReference type="ARBA" id="ARBA00022984"/>
    </source>
</evidence>
<keyword evidence="5 10" id="KW-0067">ATP-binding</keyword>
<dbReference type="Proteomes" id="UP000682713">
    <property type="component" value="Unassembled WGS sequence"/>
</dbReference>
<dbReference type="GO" id="GO:0008360">
    <property type="term" value="P:regulation of cell shape"/>
    <property type="evidence" value="ECO:0007669"/>
    <property type="project" value="UniProtKB-KW"/>
</dbReference>
<gene>
    <name evidence="10" type="primary">murF</name>
    <name evidence="15" type="ORF">KHA93_22035</name>
</gene>
<keyword evidence="9 10" id="KW-0961">Cell wall biogenesis/degradation</keyword>
<dbReference type="GO" id="GO:0005524">
    <property type="term" value="F:ATP binding"/>
    <property type="evidence" value="ECO:0007669"/>
    <property type="project" value="UniProtKB-UniRule"/>
</dbReference>
<comment type="similarity">
    <text evidence="10">Belongs to the MurCDEF family. MurF subfamily.</text>
</comment>
<dbReference type="NCBIfam" id="TIGR01143">
    <property type="entry name" value="murF"/>
    <property type="match status" value="1"/>
</dbReference>
<feature type="domain" description="Mur ligase N-terminal catalytic" evidence="12">
    <location>
        <begin position="26"/>
        <end position="100"/>
    </location>
</feature>
<organism evidence="15 16">
    <name type="scientific">Lederbergia citrisecunda</name>
    <dbReference type="NCBI Taxonomy" id="2833583"/>
    <lineage>
        <taxon>Bacteria</taxon>
        <taxon>Bacillati</taxon>
        <taxon>Bacillota</taxon>
        <taxon>Bacilli</taxon>
        <taxon>Bacillales</taxon>
        <taxon>Bacillaceae</taxon>
        <taxon>Lederbergia</taxon>
    </lineage>
</organism>
<dbReference type="GO" id="GO:0005737">
    <property type="term" value="C:cytoplasm"/>
    <property type="evidence" value="ECO:0007669"/>
    <property type="project" value="UniProtKB-SubCell"/>
</dbReference>
<dbReference type="Pfam" id="PF08245">
    <property type="entry name" value="Mur_ligase_M"/>
    <property type="match status" value="1"/>
</dbReference>
<feature type="domain" description="Mur ligase central" evidence="14">
    <location>
        <begin position="111"/>
        <end position="297"/>
    </location>
</feature>
<keyword evidence="8 10" id="KW-0131">Cell cycle</keyword>
<evidence type="ECO:0000256" key="4">
    <source>
        <dbReference type="ARBA" id="ARBA00022741"/>
    </source>
</evidence>
<keyword evidence="16" id="KW-1185">Reference proteome</keyword>
<dbReference type="InterPro" id="IPR035911">
    <property type="entry name" value="MurE/MurF_N"/>
</dbReference>
<comment type="pathway">
    <text evidence="10 11">Cell wall biogenesis; peptidoglycan biosynthesis.</text>
</comment>
<comment type="function">
    <text evidence="10 11">Involved in cell wall formation. Catalyzes the final step in the synthesis of UDP-N-acetylmuramoyl-pentapeptide, the precursor of murein.</text>
</comment>
<dbReference type="EMBL" id="JAGYPJ010000001">
    <property type="protein sequence ID" value="MBS4202296.1"/>
    <property type="molecule type" value="Genomic_DNA"/>
</dbReference>
<dbReference type="Pfam" id="PF01225">
    <property type="entry name" value="Mur_ligase"/>
    <property type="match status" value="1"/>
</dbReference>
<dbReference type="Gene3D" id="3.40.1390.10">
    <property type="entry name" value="MurE/MurF, N-terminal domain"/>
    <property type="match status" value="1"/>
</dbReference>
<feature type="domain" description="Mur ligase C-terminal" evidence="13">
    <location>
        <begin position="319"/>
        <end position="445"/>
    </location>
</feature>
<accession>A0A942YQI1</accession>
<name>A0A942YQI1_9BACI</name>
<evidence type="ECO:0000313" key="15">
    <source>
        <dbReference type="EMBL" id="MBS4202296.1"/>
    </source>
</evidence>
<evidence type="ECO:0000256" key="6">
    <source>
        <dbReference type="ARBA" id="ARBA00022960"/>
    </source>
</evidence>
<dbReference type="InterPro" id="IPR051046">
    <property type="entry name" value="MurCDEF_CellWall_CoF430Synth"/>
</dbReference>
<evidence type="ECO:0000259" key="13">
    <source>
        <dbReference type="Pfam" id="PF02875"/>
    </source>
</evidence>
<dbReference type="PANTHER" id="PTHR43024">
    <property type="entry name" value="UDP-N-ACETYLMURAMOYL-TRIPEPTIDE--D-ALANYL-D-ALANINE LIGASE"/>
    <property type="match status" value="1"/>
</dbReference>
<dbReference type="RefSeq" id="WP_213112680.1">
    <property type="nucleotide sequence ID" value="NZ_JAGYPJ010000001.1"/>
</dbReference>
<proteinExistence type="inferred from homology"/>
<evidence type="ECO:0000256" key="9">
    <source>
        <dbReference type="ARBA" id="ARBA00023316"/>
    </source>
</evidence>
<keyword evidence="1 10" id="KW-0963">Cytoplasm</keyword>
<comment type="caution">
    <text evidence="15">The sequence shown here is derived from an EMBL/GenBank/DDBJ whole genome shotgun (WGS) entry which is preliminary data.</text>
</comment>
<dbReference type="GO" id="GO:0047480">
    <property type="term" value="F:UDP-N-acetylmuramoyl-tripeptide-D-alanyl-D-alanine ligase activity"/>
    <property type="evidence" value="ECO:0007669"/>
    <property type="project" value="UniProtKB-UniRule"/>
</dbReference>
<dbReference type="InterPro" id="IPR000713">
    <property type="entry name" value="Mur_ligase_N"/>
</dbReference>
<evidence type="ECO:0000259" key="14">
    <source>
        <dbReference type="Pfam" id="PF08245"/>
    </source>
</evidence>
<evidence type="ECO:0000256" key="8">
    <source>
        <dbReference type="ARBA" id="ARBA00023306"/>
    </source>
</evidence>
<evidence type="ECO:0000256" key="10">
    <source>
        <dbReference type="HAMAP-Rule" id="MF_02019"/>
    </source>
</evidence>
<evidence type="ECO:0000259" key="12">
    <source>
        <dbReference type="Pfam" id="PF01225"/>
    </source>
</evidence>
<evidence type="ECO:0000256" key="5">
    <source>
        <dbReference type="ARBA" id="ARBA00022840"/>
    </source>
</evidence>
<comment type="subcellular location">
    <subcellularLocation>
        <location evidence="10 11">Cytoplasm</location>
    </subcellularLocation>
</comment>
<evidence type="ECO:0000256" key="11">
    <source>
        <dbReference type="RuleBase" id="RU004136"/>
    </source>
</evidence>
<keyword evidence="2 10" id="KW-0436">Ligase</keyword>
<dbReference type="Gene3D" id="3.90.190.20">
    <property type="entry name" value="Mur ligase, C-terminal domain"/>
    <property type="match status" value="1"/>
</dbReference>
<evidence type="ECO:0000256" key="1">
    <source>
        <dbReference type="ARBA" id="ARBA00022490"/>
    </source>
</evidence>
<dbReference type="GO" id="GO:0071555">
    <property type="term" value="P:cell wall organization"/>
    <property type="evidence" value="ECO:0007669"/>
    <property type="project" value="UniProtKB-KW"/>
</dbReference>
<dbReference type="InterPro" id="IPR005863">
    <property type="entry name" value="UDP-N-AcMur_synth"/>
</dbReference>
<dbReference type="InterPro" id="IPR036565">
    <property type="entry name" value="Mur-like_cat_sf"/>
</dbReference>
<dbReference type="EC" id="6.3.2.10" evidence="10 11"/>
<feature type="binding site" evidence="10">
    <location>
        <begin position="113"/>
        <end position="119"/>
    </location>
    <ligand>
        <name>ATP</name>
        <dbReference type="ChEBI" id="CHEBI:30616"/>
    </ligand>
</feature>
<dbReference type="GO" id="GO:0051301">
    <property type="term" value="P:cell division"/>
    <property type="evidence" value="ECO:0007669"/>
    <property type="project" value="UniProtKB-KW"/>
</dbReference>
<dbReference type="SUPFAM" id="SSF63418">
    <property type="entry name" value="MurE/MurF N-terminal domain"/>
    <property type="match status" value="1"/>
</dbReference>
<dbReference type="Gene3D" id="3.40.1190.10">
    <property type="entry name" value="Mur-like, catalytic domain"/>
    <property type="match status" value="1"/>
</dbReference>
<evidence type="ECO:0000313" key="16">
    <source>
        <dbReference type="Proteomes" id="UP000682713"/>
    </source>
</evidence>
<reference evidence="15 16" key="1">
    <citation type="submission" date="2021-05" db="EMBL/GenBank/DDBJ databases">
        <title>Novel Bacillus species.</title>
        <authorList>
            <person name="Liu G."/>
        </authorList>
    </citation>
    <scope>NUCLEOTIDE SEQUENCE [LARGE SCALE GENOMIC DNA]</scope>
    <source>
        <strain evidence="15 16">FJAT-49732</strain>
    </source>
</reference>
<evidence type="ECO:0000256" key="3">
    <source>
        <dbReference type="ARBA" id="ARBA00022618"/>
    </source>
</evidence>
<dbReference type="GO" id="GO:0009252">
    <property type="term" value="P:peptidoglycan biosynthetic process"/>
    <property type="evidence" value="ECO:0007669"/>
    <property type="project" value="UniProtKB-UniRule"/>
</dbReference>
<dbReference type="PANTHER" id="PTHR43024:SF1">
    <property type="entry name" value="UDP-N-ACETYLMURAMOYL-TRIPEPTIDE--D-ALANYL-D-ALANINE LIGASE"/>
    <property type="match status" value="1"/>
</dbReference>
<keyword evidence="4 10" id="KW-0547">Nucleotide-binding</keyword>
<dbReference type="Pfam" id="PF02875">
    <property type="entry name" value="Mur_ligase_C"/>
    <property type="match status" value="1"/>
</dbReference>
<protein>
    <recommendedName>
        <fullName evidence="10 11">UDP-N-acetylmuramoyl-tripeptide--D-alanyl-D-alanine ligase</fullName>
        <ecNumber evidence="10 11">6.3.2.10</ecNumber>
    </recommendedName>
    <alternativeName>
        <fullName evidence="10">D-alanyl-D-alanine-adding enzyme</fullName>
    </alternativeName>
</protein>
<comment type="catalytic activity">
    <reaction evidence="10 11">
        <text>D-alanyl-D-alanine + UDP-N-acetyl-alpha-D-muramoyl-L-alanyl-gamma-D-glutamyl-meso-2,6-diaminopimelate + ATP = UDP-N-acetyl-alpha-D-muramoyl-L-alanyl-gamma-D-glutamyl-meso-2,6-diaminopimeloyl-D-alanyl-D-alanine + ADP + phosphate + H(+)</text>
        <dbReference type="Rhea" id="RHEA:28374"/>
        <dbReference type="ChEBI" id="CHEBI:15378"/>
        <dbReference type="ChEBI" id="CHEBI:30616"/>
        <dbReference type="ChEBI" id="CHEBI:43474"/>
        <dbReference type="ChEBI" id="CHEBI:57822"/>
        <dbReference type="ChEBI" id="CHEBI:61386"/>
        <dbReference type="ChEBI" id="CHEBI:83905"/>
        <dbReference type="ChEBI" id="CHEBI:456216"/>
        <dbReference type="EC" id="6.3.2.10"/>
    </reaction>
</comment>
<dbReference type="InterPro" id="IPR004101">
    <property type="entry name" value="Mur_ligase_C"/>
</dbReference>
<evidence type="ECO:0000256" key="2">
    <source>
        <dbReference type="ARBA" id="ARBA00022598"/>
    </source>
</evidence>
<sequence length="466" mass="51050">MIKRTLGQLATMIKVVNDVTKFQDIEIAGVSFDTRLINPGTLFVPLKGDANDGHKYVDTAFEKGAAAVLWQKDVPNPPEHAPVLIVEDTLSALQDLAHSYRKQTSAKVIAITGSNGKTTTKDIVASVFSENYKVHKTDGNFNNHIGLPLTILAMEETTEIAILEMGMSGKGEISLLTRIAQPDAAIITNIGEAHLQDLGSRDAIANAKLEIIEGLPKNGLLIYPGNEPLLVKKISNLKQFNTCTFGETSENDIYAVDITIGEDGSSFVVPGLSDEPFFLSIAGKHNIMNALAAILAAKEFLISPSSIQAGLKSVKLSNMRMEWHDGIKGTRILNDAYNASPTAMRAVISMVENMLEDRAKIVVLGDMLELGDKEVEFHEQIGEGLDPSKIKYVFTYGSLAKNIASGARLHFPEERIFEFEDKEKLINVLKEKIEGNELILFKASRGVKLEEVVNTMVIKNEPKNIY</sequence>
<keyword evidence="3 10" id="KW-0132">Cell division</keyword>
<keyword evidence="6 10" id="KW-0133">Cell shape</keyword>
<dbReference type="SUPFAM" id="SSF53623">
    <property type="entry name" value="MurD-like peptide ligases, catalytic domain"/>
    <property type="match status" value="1"/>
</dbReference>
<keyword evidence="7 10" id="KW-0573">Peptidoglycan synthesis</keyword>
<dbReference type="SUPFAM" id="SSF53244">
    <property type="entry name" value="MurD-like peptide ligases, peptide-binding domain"/>
    <property type="match status" value="1"/>
</dbReference>
<dbReference type="HAMAP" id="MF_02019">
    <property type="entry name" value="MurF"/>
    <property type="match status" value="1"/>
</dbReference>